<comment type="caution">
    <text evidence="2">The sequence shown here is derived from an EMBL/GenBank/DDBJ whole genome shotgun (WGS) entry which is preliminary data.</text>
</comment>
<sequence>MTTGLIIILLLVLCLPFLLKTVERNLEIFLSIMGVLAAIISGVLNRELIRQAVTDPLNITLAVFISSLLFKWLKEPIEHGMLKVRQYMSIHIFLVVIIVVIGLLSSLITAIISAIVLVSIISILPIDRKTEIRAVVLSCFSIGFGSVLTPIGEPLATITTNKLNADFFYLFQLVGKEVIIAVLAIGVFAFFFLKPKRTEENLHKKKQAESFSDIVNRSSGIYLFIMGLTLLGASFETLVNQYLLGLHTGLLYWINMVSAVLDNATLAAAEITPAMNTETIRFILLSLVISGGMLIPGNIPNIISANKLGITSKEWAKHGLPLGLLIMSIVFIYLIL</sequence>
<dbReference type="EMBL" id="RBZP01000003">
    <property type="protein sequence ID" value="RKQ34680.1"/>
    <property type="molecule type" value="Genomic_DNA"/>
</dbReference>
<dbReference type="InterPro" id="IPR012443">
    <property type="entry name" value="DUF1646"/>
</dbReference>
<feature type="transmembrane region" description="Helical" evidence="1">
    <location>
        <begin position="169"/>
        <end position="193"/>
    </location>
</feature>
<keyword evidence="3" id="KW-1185">Reference proteome</keyword>
<feature type="transmembrane region" description="Helical" evidence="1">
    <location>
        <begin position="132"/>
        <end position="149"/>
    </location>
</feature>
<reference evidence="2 3" key="1">
    <citation type="journal article" date="2016" name="Int. J. Syst. Evol. Microbiol.">
        <title>Oceanobacillus halophilus sp. nov., a novel moderately halophilic bacterium from a hypersaline lake.</title>
        <authorList>
            <person name="Amoozegar M.A."/>
            <person name="Bagheri M."/>
            <person name="Makhdoumi A."/>
            <person name="Nikou M.M."/>
            <person name="Fazeli S.A.S."/>
            <person name="Schumann P."/>
            <person name="Sproer C."/>
            <person name="Sanchez-Porro C."/>
            <person name="Ventosa A."/>
        </authorList>
    </citation>
    <scope>NUCLEOTIDE SEQUENCE [LARGE SCALE GENOMIC DNA]</scope>
    <source>
        <strain evidence="2 3">DSM 23996</strain>
    </source>
</reference>
<dbReference type="OrthoDB" id="2678059at2"/>
<dbReference type="AlphaFoldDB" id="A0A495A5P9"/>
<feature type="transmembrane region" description="Helical" evidence="1">
    <location>
        <begin position="57"/>
        <end position="73"/>
    </location>
</feature>
<evidence type="ECO:0000313" key="3">
    <source>
        <dbReference type="Proteomes" id="UP000269301"/>
    </source>
</evidence>
<dbReference type="Proteomes" id="UP000269301">
    <property type="component" value="Unassembled WGS sequence"/>
</dbReference>
<keyword evidence="1" id="KW-1133">Transmembrane helix</keyword>
<name>A0A495A5P9_9BACI</name>
<dbReference type="PIRSF" id="PIRSF019205">
    <property type="entry name" value="DUF1646"/>
    <property type="match status" value="1"/>
</dbReference>
<evidence type="ECO:0000256" key="1">
    <source>
        <dbReference type="SAM" id="Phobius"/>
    </source>
</evidence>
<feature type="transmembrane region" description="Helical" evidence="1">
    <location>
        <begin position="214"/>
        <end position="235"/>
    </location>
</feature>
<protein>
    <submittedName>
        <fullName evidence="2">DUF1646 domain-containing protein</fullName>
    </submittedName>
</protein>
<feature type="transmembrane region" description="Helical" evidence="1">
    <location>
        <begin position="93"/>
        <end position="120"/>
    </location>
</feature>
<keyword evidence="1" id="KW-0472">Membrane</keyword>
<accession>A0A495A5P9</accession>
<feature type="transmembrane region" description="Helical" evidence="1">
    <location>
        <begin position="315"/>
        <end position="335"/>
    </location>
</feature>
<proteinExistence type="predicted"/>
<feature type="transmembrane region" description="Helical" evidence="1">
    <location>
        <begin position="29"/>
        <end position="45"/>
    </location>
</feature>
<dbReference type="RefSeq" id="WP_121203713.1">
    <property type="nucleotide sequence ID" value="NZ_RBZP01000003.1"/>
</dbReference>
<dbReference type="Pfam" id="PF07854">
    <property type="entry name" value="DUF1646"/>
    <property type="match status" value="1"/>
</dbReference>
<organism evidence="2 3">
    <name type="scientific">Oceanobacillus halophilus</name>
    <dbReference type="NCBI Taxonomy" id="930130"/>
    <lineage>
        <taxon>Bacteria</taxon>
        <taxon>Bacillati</taxon>
        <taxon>Bacillota</taxon>
        <taxon>Bacilli</taxon>
        <taxon>Bacillales</taxon>
        <taxon>Bacillaceae</taxon>
        <taxon>Oceanobacillus</taxon>
    </lineage>
</organism>
<gene>
    <name evidence="2" type="ORF">D8M06_07100</name>
</gene>
<keyword evidence="1" id="KW-0812">Transmembrane</keyword>
<feature type="transmembrane region" description="Helical" evidence="1">
    <location>
        <begin position="282"/>
        <end position="303"/>
    </location>
</feature>
<evidence type="ECO:0000313" key="2">
    <source>
        <dbReference type="EMBL" id="RKQ34680.1"/>
    </source>
</evidence>
<feature type="transmembrane region" description="Helical" evidence="1">
    <location>
        <begin position="241"/>
        <end position="261"/>
    </location>
</feature>